<evidence type="ECO:0000259" key="8">
    <source>
        <dbReference type="PROSITE" id="PS50110"/>
    </source>
</evidence>
<dbReference type="Pfam" id="PF00072">
    <property type="entry name" value="Response_reg"/>
    <property type="match status" value="1"/>
</dbReference>
<dbReference type="GO" id="GO:0032993">
    <property type="term" value="C:protein-DNA complex"/>
    <property type="evidence" value="ECO:0007669"/>
    <property type="project" value="TreeGrafter"/>
</dbReference>
<sequence length="237" mass="27841">MFLEVKVKYKVLVVEDDKDIQRILKDQLENEGYKAITADNGSEALKKFEDYRPDIVILDLNLPDMDGLEVCKEIRENGDLPIIILTVRDGLSDKLKGFECGACDYVLKPFEFLELAARIRVHLERSYGKAAKEYDFGYLKILPVNKEVFVNGKKIRLTKKEFELLELFCKNKGKVLSRDYIKKKIWPNEEIYPWSRIVDVYVRRLREKLERDPKDPRIIVTYPGLGYKFEPLNEKED</sequence>
<gene>
    <name evidence="10" type="ORF">TST_1225</name>
</gene>
<feature type="domain" description="Response regulatory" evidence="8">
    <location>
        <begin position="10"/>
        <end position="123"/>
    </location>
</feature>
<organism evidence="10 11">
    <name type="scientific">Thermosulfidibacter takaii (strain DSM 17441 / JCM 13301 / NBRC 103674 / ABI70S6)</name>
    <dbReference type="NCBI Taxonomy" id="1298851"/>
    <lineage>
        <taxon>Bacteria</taxon>
        <taxon>Pseudomonadati</taxon>
        <taxon>Thermosulfidibacterota</taxon>
        <taxon>Thermosulfidibacteria</taxon>
        <taxon>Thermosulfidibacterales</taxon>
        <taxon>Thermosulfidibacteraceae</taxon>
    </lineage>
</organism>
<accession>A0A0S3QUK0</accession>
<dbReference type="AlphaFoldDB" id="A0A0S3QUK0"/>
<dbReference type="Proteomes" id="UP000063234">
    <property type="component" value="Chromosome"/>
</dbReference>
<evidence type="ECO:0000256" key="2">
    <source>
        <dbReference type="ARBA" id="ARBA00023012"/>
    </source>
</evidence>
<dbReference type="InterPro" id="IPR039420">
    <property type="entry name" value="WalR-like"/>
</dbReference>
<feature type="domain" description="OmpR/PhoB-type" evidence="9">
    <location>
        <begin position="131"/>
        <end position="231"/>
    </location>
</feature>
<dbReference type="InterPro" id="IPR001867">
    <property type="entry name" value="OmpR/PhoB-type_DNA-bd"/>
</dbReference>
<dbReference type="Pfam" id="PF00486">
    <property type="entry name" value="Trans_reg_C"/>
    <property type="match status" value="1"/>
</dbReference>
<dbReference type="InterPro" id="IPR036388">
    <property type="entry name" value="WH-like_DNA-bd_sf"/>
</dbReference>
<keyword evidence="11" id="KW-1185">Reference proteome</keyword>
<evidence type="ECO:0000256" key="3">
    <source>
        <dbReference type="ARBA" id="ARBA00023015"/>
    </source>
</evidence>
<dbReference type="GO" id="GO:0005829">
    <property type="term" value="C:cytosol"/>
    <property type="evidence" value="ECO:0007669"/>
    <property type="project" value="TreeGrafter"/>
</dbReference>
<protein>
    <submittedName>
        <fullName evidence="10">Two-component system, OmpR family, response regulator</fullName>
    </submittedName>
</protein>
<dbReference type="STRING" id="1298851.TST_1225"/>
<dbReference type="InterPro" id="IPR001789">
    <property type="entry name" value="Sig_transdc_resp-reg_receiver"/>
</dbReference>
<dbReference type="SMART" id="SM00862">
    <property type="entry name" value="Trans_reg_C"/>
    <property type="match status" value="1"/>
</dbReference>
<dbReference type="InterPro" id="IPR011006">
    <property type="entry name" value="CheY-like_superfamily"/>
</dbReference>
<dbReference type="GO" id="GO:0006355">
    <property type="term" value="P:regulation of DNA-templated transcription"/>
    <property type="evidence" value="ECO:0007669"/>
    <property type="project" value="InterPro"/>
</dbReference>
<dbReference type="KEGG" id="ttk:TST_1225"/>
<evidence type="ECO:0000256" key="7">
    <source>
        <dbReference type="PROSITE-ProRule" id="PRU01091"/>
    </source>
</evidence>
<dbReference type="GO" id="GO:0000976">
    <property type="term" value="F:transcription cis-regulatory region binding"/>
    <property type="evidence" value="ECO:0007669"/>
    <property type="project" value="TreeGrafter"/>
</dbReference>
<keyword evidence="4 7" id="KW-0238">DNA-binding</keyword>
<dbReference type="SUPFAM" id="SSF52172">
    <property type="entry name" value="CheY-like"/>
    <property type="match status" value="1"/>
</dbReference>
<dbReference type="FunFam" id="3.40.50.2300:FF:000001">
    <property type="entry name" value="DNA-binding response regulator PhoB"/>
    <property type="match status" value="1"/>
</dbReference>
<evidence type="ECO:0000313" key="11">
    <source>
        <dbReference type="Proteomes" id="UP000063234"/>
    </source>
</evidence>
<dbReference type="GO" id="GO:0000156">
    <property type="term" value="F:phosphorelay response regulator activity"/>
    <property type="evidence" value="ECO:0007669"/>
    <property type="project" value="TreeGrafter"/>
</dbReference>
<reference evidence="11" key="1">
    <citation type="journal article" date="2018" name="Science">
        <title>A primordial and reversible TCA cycle in a facultatively chemolithoautotrophic thermophile.</title>
        <authorList>
            <person name="Nunoura T."/>
            <person name="Chikaraishi Y."/>
            <person name="Izaki R."/>
            <person name="Suwa T."/>
            <person name="Sato T."/>
            <person name="Harada T."/>
            <person name="Mori K."/>
            <person name="Kato Y."/>
            <person name="Miyazaki M."/>
            <person name="Shimamura S."/>
            <person name="Yanagawa K."/>
            <person name="Shuto A."/>
            <person name="Ohkouchi N."/>
            <person name="Fujita N."/>
            <person name="Takaki Y."/>
            <person name="Atomi H."/>
            <person name="Takai K."/>
        </authorList>
    </citation>
    <scope>NUCLEOTIDE SEQUENCE [LARGE SCALE GENOMIC DNA]</scope>
    <source>
        <strain evidence="11">DSM 17441 / JCM 13301 / NBRC 103674 / ABI70S6</strain>
    </source>
</reference>
<dbReference type="Gene3D" id="3.40.50.2300">
    <property type="match status" value="1"/>
</dbReference>
<feature type="DNA-binding region" description="OmpR/PhoB-type" evidence="7">
    <location>
        <begin position="131"/>
        <end position="231"/>
    </location>
</feature>
<dbReference type="PROSITE" id="PS50110">
    <property type="entry name" value="RESPONSE_REGULATORY"/>
    <property type="match status" value="1"/>
</dbReference>
<evidence type="ECO:0000256" key="5">
    <source>
        <dbReference type="ARBA" id="ARBA00023163"/>
    </source>
</evidence>
<dbReference type="EMBL" id="AP013035">
    <property type="protein sequence ID" value="BAT72013.1"/>
    <property type="molecule type" value="Genomic_DNA"/>
</dbReference>
<proteinExistence type="predicted"/>
<keyword evidence="2" id="KW-0902">Two-component regulatory system</keyword>
<evidence type="ECO:0000256" key="6">
    <source>
        <dbReference type="PROSITE-ProRule" id="PRU00169"/>
    </source>
</evidence>
<dbReference type="PANTHER" id="PTHR48111:SF40">
    <property type="entry name" value="PHOSPHATE REGULON TRANSCRIPTIONAL REGULATORY PROTEIN PHOB"/>
    <property type="match status" value="1"/>
</dbReference>
<evidence type="ECO:0000313" key="10">
    <source>
        <dbReference type="EMBL" id="BAT72013.1"/>
    </source>
</evidence>
<evidence type="ECO:0000259" key="9">
    <source>
        <dbReference type="PROSITE" id="PS51755"/>
    </source>
</evidence>
<dbReference type="Gene3D" id="1.10.10.10">
    <property type="entry name" value="Winged helix-like DNA-binding domain superfamily/Winged helix DNA-binding domain"/>
    <property type="match status" value="1"/>
</dbReference>
<dbReference type="PROSITE" id="PS51755">
    <property type="entry name" value="OMPR_PHOB"/>
    <property type="match status" value="1"/>
</dbReference>
<keyword evidence="5" id="KW-0804">Transcription</keyword>
<feature type="modified residue" description="4-aspartylphosphate" evidence="6">
    <location>
        <position position="59"/>
    </location>
</feature>
<dbReference type="PANTHER" id="PTHR48111">
    <property type="entry name" value="REGULATOR OF RPOS"/>
    <property type="match status" value="1"/>
</dbReference>
<dbReference type="CDD" id="cd00383">
    <property type="entry name" value="trans_reg_C"/>
    <property type="match status" value="1"/>
</dbReference>
<name>A0A0S3QUK0_THET7</name>
<evidence type="ECO:0000256" key="1">
    <source>
        <dbReference type="ARBA" id="ARBA00022553"/>
    </source>
</evidence>
<dbReference type="SMART" id="SM00448">
    <property type="entry name" value="REC"/>
    <property type="match status" value="1"/>
</dbReference>
<evidence type="ECO:0000256" key="4">
    <source>
        <dbReference type="ARBA" id="ARBA00023125"/>
    </source>
</evidence>
<dbReference type="CDD" id="cd17574">
    <property type="entry name" value="REC_OmpR"/>
    <property type="match status" value="1"/>
</dbReference>
<keyword evidence="1 6" id="KW-0597">Phosphoprotein</keyword>
<keyword evidence="3" id="KW-0805">Transcription regulation</keyword>